<gene>
    <name evidence="1" type="ORF">XBFM1_890002</name>
</gene>
<dbReference type="EMBL" id="CBSV010000264">
    <property type="protein sequence ID" value="CDH03900.1"/>
    <property type="molecule type" value="Genomic_DNA"/>
</dbReference>
<dbReference type="RefSeq" id="WP_038222539.1">
    <property type="nucleotide sequence ID" value="NZ_CAWLWD010000080.1"/>
</dbReference>
<name>A0A077NYP2_XENBV</name>
<evidence type="ECO:0000313" key="1">
    <source>
        <dbReference type="EMBL" id="CDH03900.1"/>
    </source>
</evidence>
<evidence type="ECO:0000313" key="2">
    <source>
        <dbReference type="Proteomes" id="UP000028487"/>
    </source>
</evidence>
<accession>A0A077NYP2</accession>
<comment type="caution">
    <text evidence="1">The sequence shown here is derived from an EMBL/GenBank/DDBJ whole genome shotgun (WGS) entry which is preliminary data.</text>
</comment>
<proteinExistence type="predicted"/>
<dbReference type="AlphaFoldDB" id="A0A077NYP2"/>
<sequence length="102" mass="11925">MPQIVMENLKNLYYDMRANKLEVQVYNVQLGAIGFNICFSIAENPFVLTLTSRTDNPEFFLFKITKGFKVETYLDLITFQRLRNILYTGKEGNKLSTKNFLQ</sequence>
<dbReference type="Proteomes" id="UP000028487">
    <property type="component" value="Unassembled WGS sequence"/>
</dbReference>
<protein>
    <submittedName>
        <fullName evidence="1">Uncharacterized protein</fullName>
    </submittedName>
</protein>
<dbReference type="HOGENOM" id="CLU_2276379_0_0_6"/>
<reference evidence="1" key="1">
    <citation type="submission" date="2013-07" db="EMBL/GenBank/DDBJ databases">
        <title>Sub-species coevolution in mutualistic symbiosis.</title>
        <authorList>
            <person name="Murfin K."/>
            <person name="Klassen J."/>
            <person name="Lee M."/>
            <person name="Forst S."/>
            <person name="Stock P."/>
            <person name="Goodrich-Blair H."/>
        </authorList>
    </citation>
    <scope>NUCLEOTIDE SEQUENCE [LARGE SCALE GENOMIC DNA]</scope>
    <source>
        <strain evidence="1">Feltiae Moldova</strain>
    </source>
</reference>
<organism evidence="1 2">
    <name type="scientific">Xenorhabdus bovienii str. feltiae Moldova</name>
    <dbReference type="NCBI Taxonomy" id="1398200"/>
    <lineage>
        <taxon>Bacteria</taxon>
        <taxon>Pseudomonadati</taxon>
        <taxon>Pseudomonadota</taxon>
        <taxon>Gammaproteobacteria</taxon>
        <taxon>Enterobacterales</taxon>
        <taxon>Morganellaceae</taxon>
        <taxon>Xenorhabdus</taxon>
    </lineage>
</organism>